<organism evidence="2 3">
    <name type="scientific">Brassica cretica</name>
    <name type="common">Mustard</name>
    <dbReference type="NCBI Taxonomy" id="69181"/>
    <lineage>
        <taxon>Eukaryota</taxon>
        <taxon>Viridiplantae</taxon>
        <taxon>Streptophyta</taxon>
        <taxon>Embryophyta</taxon>
        <taxon>Tracheophyta</taxon>
        <taxon>Spermatophyta</taxon>
        <taxon>Magnoliopsida</taxon>
        <taxon>eudicotyledons</taxon>
        <taxon>Gunneridae</taxon>
        <taxon>Pentapetalae</taxon>
        <taxon>rosids</taxon>
        <taxon>malvids</taxon>
        <taxon>Brassicales</taxon>
        <taxon>Brassicaceae</taxon>
        <taxon>Brassiceae</taxon>
        <taxon>Brassica</taxon>
    </lineage>
</organism>
<proteinExistence type="predicted"/>
<dbReference type="Proteomes" id="UP000712600">
    <property type="component" value="Unassembled WGS sequence"/>
</dbReference>
<reference evidence="2" key="1">
    <citation type="submission" date="2019-12" db="EMBL/GenBank/DDBJ databases">
        <title>Genome sequencing and annotation of Brassica cretica.</title>
        <authorList>
            <person name="Studholme D.J."/>
            <person name="Sarris P."/>
        </authorList>
    </citation>
    <scope>NUCLEOTIDE SEQUENCE</scope>
    <source>
        <strain evidence="2">PFS-109/04</strain>
        <tissue evidence="2">Leaf</tissue>
    </source>
</reference>
<dbReference type="AlphaFoldDB" id="A0A8S9REA7"/>
<protein>
    <submittedName>
        <fullName evidence="2">Uncharacterized protein</fullName>
    </submittedName>
</protein>
<sequence>MSSSINFQKSCDVEMADAAGASSSAPPATGEVPAHIVEFCSFQRELARCDAEGTVKPTRSVSLRPVVPVDALTPEVPRVCDTVPSGGVVAIDVSTPKVEIQPSGSSTTPIRVVDVEPAQESMPPPPAKRVIVLGLPAPSATLAVVPKSRKRPSANPDAAKRKRCTEAGPLPTKAFGSGLSSRHHAKREDYELSSRNLTLGELLVFDTMPKDVRDQCAEFRVHSQKYQKQQGNSTAILIRSCKLRTFNPQRNMFLIDGPQHLFIARFSSATVDPDNSLVDQYSLTTID</sequence>
<evidence type="ECO:0000256" key="1">
    <source>
        <dbReference type="SAM" id="MobiDB-lite"/>
    </source>
</evidence>
<accession>A0A8S9REA7</accession>
<comment type="caution">
    <text evidence="2">The sequence shown here is derived from an EMBL/GenBank/DDBJ whole genome shotgun (WGS) entry which is preliminary data.</text>
</comment>
<gene>
    <name evidence="2" type="ORF">F2Q69_00058953</name>
</gene>
<evidence type="ECO:0000313" key="3">
    <source>
        <dbReference type="Proteomes" id="UP000712600"/>
    </source>
</evidence>
<name>A0A8S9REA7_BRACR</name>
<dbReference type="EMBL" id="QGKX02000095">
    <property type="protein sequence ID" value="KAF3571025.1"/>
    <property type="molecule type" value="Genomic_DNA"/>
</dbReference>
<feature type="region of interest" description="Disordered" evidence="1">
    <location>
        <begin position="146"/>
        <end position="189"/>
    </location>
</feature>
<evidence type="ECO:0000313" key="2">
    <source>
        <dbReference type="EMBL" id="KAF3571025.1"/>
    </source>
</evidence>